<dbReference type="EMBL" id="CP069482">
    <property type="protein sequence ID" value="QRO77782.1"/>
    <property type="molecule type" value="Genomic_DNA"/>
</dbReference>
<dbReference type="GeneID" id="93128635"/>
<protein>
    <submittedName>
        <fullName evidence="1">Uncharacterized protein</fullName>
    </submittedName>
</protein>
<name>A0A892I4T7_9BURK</name>
<proteinExistence type="predicted"/>
<dbReference type="AlphaFoldDB" id="A0A892I4T7"/>
<dbReference type="Proteomes" id="UP000625568">
    <property type="component" value="Chromosome 1"/>
</dbReference>
<accession>A0A892I4T7</accession>
<evidence type="ECO:0000313" key="2">
    <source>
        <dbReference type="Proteomes" id="UP000625568"/>
    </source>
</evidence>
<evidence type="ECO:0000313" key="1">
    <source>
        <dbReference type="EMBL" id="QRO77782.1"/>
    </source>
</evidence>
<reference evidence="1 2" key="1">
    <citation type="submission" date="2021-02" db="EMBL/GenBank/DDBJ databases">
        <title>FDA dAtabase for Regulatory Grade micrObial Sequences (FDA-ARGOS): Supporting development and validation of Infectious Disease Dx tests.</title>
        <authorList>
            <person name="Minogue T."/>
            <person name="Wolcott M."/>
            <person name="Wasieloski L."/>
            <person name="Aguilar W."/>
            <person name="Moore D."/>
            <person name="Jaissle J."/>
            <person name="Tallon L."/>
            <person name="Sadzewicz L."/>
            <person name="Zhao X."/>
            <person name="Boylan J."/>
            <person name="Ott S."/>
            <person name="Bowen H."/>
            <person name="Vavikolanu K."/>
            <person name="Mehta A."/>
            <person name="Aluvathingal J."/>
            <person name="Nadendla S."/>
            <person name="Yan Y."/>
            <person name="Sichtig H."/>
        </authorList>
    </citation>
    <scope>NUCLEOTIDE SEQUENCE [LARGE SCALE GENOMIC DNA]</scope>
    <source>
        <strain evidence="1 2">FDAARGOS_1272</strain>
    </source>
</reference>
<gene>
    <name evidence="1" type="ORF">I6K02_02380</name>
</gene>
<sequence>MIRPLNPLALLAGSLLWAAAGMSALVPRGVASHALRTDVAQRAQWMDIT</sequence>
<organism evidence="1 2">
    <name type="scientific">Burkholderia dolosa</name>
    <dbReference type="NCBI Taxonomy" id="152500"/>
    <lineage>
        <taxon>Bacteria</taxon>
        <taxon>Pseudomonadati</taxon>
        <taxon>Pseudomonadota</taxon>
        <taxon>Betaproteobacteria</taxon>
        <taxon>Burkholderiales</taxon>
        <taxon>Burkholderiaceae</taxon>
        <taxon>Burkholderia</taxon>
        <taxon>Burkholderia cepacia complex</taxon>
    </lineage>
</organism>
<dbReference type="RefSeq" id="WP_162487089.1">
    <property type="nucleotide sequence ID" value="NZ_CABVPR010000014.1"/>
</dbReference>
<keyword evidence="2" id="KW-1185">Reference proteome</keyword>